<dbReference type="RefSeq" id="YP_010672119.1">
    <property type="nucleotide sequence ID" value="NC_070974.1"/>
</dbReference>
<name>A0A2P1CAM3_9CAUD</name>
<organism evidence="1 2">
    <name type="scientific">Salmonella phage SE131</name>
    <dbReference type="NCBI Taxonomy" id="2081631"/>
    <lineage>
        <taxon>Viruses</taxon>
        <taxon>Duplodnaviria</taxon>
        <taxon>Heunggongvirae</taxon>
        <taxon>Uroviricota</taxon>
        <taxon>Caudoviricetes</taxon>
        <taxon>Grimontviridae</taxon>
        <taxon>Moazamivirus</taxon>
        <taxon>Moazamivirus SE131</taxon>
    </lineage>
</organism>
<sequence>MAVPAPLYKLNYPIESDEAKKFWSSNLKLNRIKAIIAFSLDLENANDNLRRYGYSKQYRNRALRAFGQYVNNPTMAGVPFNQLEDKWWEEMPYA</sequence>
<reference evidence="1 2" key="1">
    <citation type="submission" date="2018-01" db="EMBL/GenBank/DDBJ databases">
        <title>Draft Genome Sequence of Salmonella Enteritidis Phage SE131.</title>
        <authorList>
            <person name="Kim Y."/>
            <person name="Han B.K."/>
            <person name="Kim H."/>
            <person name="Kim D."/>
        </authorList>
    </citation>
    <scope>NUCLEOTIDE SEQUENCE [LARGE SCALE GENOMIC DNA]</scope>
</reference>
<protein>
    <submittedName>
        <fullName evidence="1">Uncharacterized protein</fullName>
    </submittedName>
</protein>
<dbReference type="EMBL" id="MG873442">
    <property type="protein sequence ID" value="AVJ48270.1"/>
    <property type="molecule type" value="Genomic_DNA"/>
</dbReference>
<accession>A0A2P1CAM3</accession>
<evidence type="ECO:0000313" key="2">
    <source>
        <dbReference type="Proteomes" id="UP000240649"/>
    </source>
</evidence>
<dbReference type="Proteomes" id="UP000240649">
    <property type="component" value="Segment"/>
</dbReference>
<proteinExistence type="predicted"/>
<dbReference type="GeneID" id="77948389"/>
<evidence type="ECO:0000313" key="1">
    <source>
        <dbReference type="EMBL" id="AVJ48270.1"/>
    </source>
</evidence>
<dbReference type="KEGG" id="vg:77948389"/>
<keyword evidence="2" id="KW-1185">Reference proteome</keyword>